<dbReference type="InterPro" id="IPR000182">
    <property type="entry name" value="GNAT_dom"/>
</dbReference>
<dbReference type="SUPFAM" id="SSF55729">
    <property type="entry name" value="Acyl-CoA N-acyltransferases (Nat)"/>
    <property type="match status" value="1"/>
</dbReference>
<proteinExistence type="inferred from homology"/>
<accession>A0A1H9FFV1</accession>
<evidence type="ECO:0000313" key="6">
    <source>
        <dbReference type="EMBL" id="SEQ36343.1"/>
    </source>
</evidence>
<evidence type="ECO:0000256" key="1">
    <source>
        <dbReference type="ARBA" id="ARBA00005395"/>
    </source>
</evidence>
<evidence type="ECO:0000256" key="3">
    <source>
        <dbReference type="ARBA" id="ARBA00022679"/>
    </source>
</evidence>
<dbReference type="EMBL" id="FOEN01000009">
    <property type="protein sequence ID" value="SEQ36343.1"/>
    <property type="molecule type" value="Genomic_DNA"/>
</dbReference>
<reference evidence="6 7" key="1">
    <citation type="submission" date="2016-10" db="EMBL/GenBank/DDBJ databases">
        <authorList>
            <person name="de Groot N.N."/>
        </authorList>
    </citation>
    <scope>NUCLEOTIDE SEQUENCE [LARGE SCALE GENOMIC DNA]</scope>
    <source>
        <strain evidence="6 7">DSM 15695</strain>
    </source>
</reference>
<evidence type="ECO:0000256" key="2">
    <source>
        <dbReference type="ARBA" id="ARBA00022490"/>
    </source>
</evidence>
<dbReference type="PROSITE" id="PS51186">
    <property type="entry name" value="GNAT"/>
    <property type="match status" value="1"/>
</dbReference>
<keyword evidence="2" id="KW-0963">Cytoplasm</keyword>
<feature type="domain" description="N-acetyltransferase" evidence="5">
    <location>
        <begin position="39"/>
        <end position="191"/>
    </location>
</feature>
<dbReference type="STRING" id="89093.SAMN04488558_10931"/>
<keyword evidence="7" id="KW-1185">Reference proteome</keyword>
<dbReference type="Pfam" id="PF00583">
    <property type="entry name" value="Acetyltransf_1"/>
    <property type="match status" value="1"/>
</dbReference>
<protein>
    <submittedName>
        <fullName evidence="6">Ribosomal-protein-alanine N-acetyltransferase</fullName>
    </submittedName>
</protein>
<sequence>MKDILNIFRSGSPKRKVVKHTIMNQLQNELSLVTKDQDLRFRLGGEADLAEFVHLEDQAYQGYLAWRLKDFQGDWERNPFAVYLILEQIQVDGQSQILGAVTGRFKPQGAHISHLMVHPDYQGLGYGQLLLDKWIEAVKLIGLPKITLEVRQSNYRAQNLYIGAGFVKGHVKHFYYSDNHEDAFEMVLSLCQK</sequence>
<dbReference type="PANTHER" id="PTHR43420">
    <property type="entry name" value="ACETYLTRANSFERASE"/>
    <property type="match status" value="1"/>
</dbReference>
<evidence type="ECO:0000259" key="5">
    <source>
        <dbReference type="PROSITE" id="PS51186"/>
    </source>
</evidence>
<dbReference type="RefSeq" id="WP_159428893.1">
    <property type="nucleotide sequence ID" value="NZ_FOEN01000009.1"/>
</dbReference>
<dbReference type="Gene3D" id="3.40.630.30">
    <property type="match status" value="1"/>
</dbReference>
<dbReference type="GO" id="GO:0008080">
    <property type="term" value="F:N-acetyltransferase activity"/>
    <property type="evidence" value="ECO:0007669"/>
    <property type="project" value="InterPro"/>
</dbReference>
<dbReference type="InterPro" id="IPR016181">
    <property type="entry name" value="Acyl_CoA_acyltransferase"/>
</dbReference>
<dbReference type="InterPro" id="IPR006464">
    <property type="entry name" value="AcTrfase_RimI/Ard1"/>
</dbReference>
<gene>
    <name evidence="6" type="ORF">SAMN04488558_10931</name>
</gene>
<dbReference type="InterPro" id="IPR050680">
    <property type="entry name" value="YpeA/RimI_acetyltransf"/>
</dbReference>
<dbReference type="CDD" id="cd04301">
    <property type="entry name" value="NAT_SF"/>
    <property type="match status" value="1"/>
</dbReference>
<dbReference type="AlphaFoldDB" id="A0A1H9FFV1"/>
<keyword evidence="4" id="KW-0012">Acyltransferase</keyword>
<comment type="similarity">
    <text evidence="1">Belongs to the acetyltransferase family. RimI subfamily.</text>
</comment>
<evidence type="ECO:0000313" key="7">
    <source>
        <dbReference type="Proteomes" id="UP000198833"/>
    </source>
</evidence>
<dbReference type="OrthoDB" id="9794566at2"/>
<dbReference type="Proteomes" id="UP000198833">
    <property type="component" value="Unassembled WGS sequence"/>
</dbReference>
<evidence type="ECO:0000256" key="4">
    <source>
        <dbReference type="ARBA" id="ARBA00023315"/>
    </source>
</evidence>
<dbReference type="NCBIfam" id="TIGR01575">
    <property type="entry name" value="rimI"/>
    <property type="match status" value="1"/>
</dbReference>
<keyword evidence="3 6" id="KW-0808">Transferase</keyword>
<organism evidence="6 7">
    <name type="scientific">Ignavigranum ruoffiae</name>
    <dbReference type="NCBI Taxonomy" id="89093"/>
    <lineage>
        <taxon>Bacteria</taxon>
        <taxon>Bacillati</taxon>
        <taxon>Bacillota</taxon>
        <taxon>Bacilli</taxon>
        <taxon>Lactobacillales</taxon>
        <taxon>Aerococcaceae</taxon>
        <taxon>Ignavigranum</taxon>
    </lineage>
</organism>
<name>A0A1H9FFV1_9LACT</name>